<dbReference type="EMBL" id="CAUYUJ010012257">
    <property type="protein sequence ID" value="CAK0833618.1"/>
    <property type="molecule type" value="Genomic_DNA"/>
</dbReference>
<feature type="non-terminal residue" evidence="8">
    <location>
        <position position="111"/>
    </location>
</feature>
<keyword evidence="4 6" id="KW-0067">ATP-binding</keyword>
<dbReference type="Gene3D" id="3.30.200.20">
    <property type="entry name" value="Phosphorylase Kinase, domain 1"/>
    <property type="match status" value="1"/>
</dbReference>
<dbReference type="InterPro" id="IPR050339">
    <property type="entry name" value="CC_SR_Kinase"/>
</dbReference>
<feature type="domain" description="Protein kinase" evidence="7">
    <location>
        <begin position="37"/>
        <end position="111"/>
    </location>
</feature>
<dbReference type="InterPro" id="IPR011009">
    <property type="entry name" value="Kinase-like_dom_sf"/>
</dbReference>
<dbReference type="Proteomes" id="UP001189429">
    <property type="component" value="Unassembled WGS sequence"/>
</dbReference>
<evidence type="ECO:0000259" key="7">
    <source>
        <dbReference type="PROSITE" id="PS50011"/>
    </source>
</evidence>
<evidence type="ECO:0000313" key="8">
    <source>
        <dbReference type="EMBL" id="CAK0833618.1"/>
    </source>
</evidence>
<name>A0ABN9SP28_9DINO</name>
<evidence type="ECO:0000256" key="4">
    <source>
        <dbReference type="ARBA" id="ARBA00022840"/>
    </source>
</evidence>
<feature type="non-terminal residue" evidence="8">
    <location>
        <position position="1"/>
    </location>
</feature>
<feature type="binding site" evidence="6">
    <location>
        <position position="70"/>
    </location>
    <ligand>
        <name>ATP</name>
        <dbReference type="ChEBI" id="CHEBI:30616"/>
    </ligand>
</feature>
<proteinExistence type="predicted"/>
<keyword evidence="5" id="KW-0652">Protein synthesis inhibitor</keyword>
<dbReference type="InterPro" id="IPR000719">
    <property type="entry name" value="Prot_kinase_dom"/>
</dbReference>
<dbReference type="SUPFAM" id="SSF56112">
    <property type="entry name" value="Protein kinase-like (PK-like)"/>
    <property type="match status" value="1"/>
</dbReference>
<dbReference type="InterPro" id="IPR017441">
    <property type="entry name" value="Protein_kinase_ATP_BS"/>
</dbReference>
<accession>A0ABN9SP28</accession>
<dbReference type="PANTHER" id="PTHR11042">
    <property type="entry name" value="EUKARYOTIC TRANSLATION INITIATION FACTOR 2-ALPHA KINASE EIF2-ALPHA KINASE -RELATED"/>
    <property type="match status" value="1"/>
</dbReference>
<sequence length="111" mass="11909">GAAVASEGGVEAEAAAAAALRSLPPGLLNTGYYARFFTEIRSLGVGSFGAVFLCRHVLDDLVLGDYAVKKVPVGDNKTWLRDMIREVKMFERLHHPNIVECRAHAGGQAGR</sequence>
<comment type="caution">
    <text evidence="8">The sequence shown here is derived from an EMBL/GenBank/DDBJ whole genome shotgun (WGS) entry which is preliminary data.</text>
</comment>
<evidence type="ECO:0000256" key="2">
    <source>
        <dbReference type="ARBA" id="ARBA00022741"/>
    </source>
</evidence>
<evidence type="ECO:0000313" key="9">
    <source>
        <dbReference type="Proteomes" id="UP001189429"/>
    </source>
</evidence>
<evidence type="ECO:0000256" key="5">
    <source>
        <dbReference type="ARBA" id="ARBA00023193"/>
    </source>
</evidence>
<keyword evidence="3" id="KW-0418">Kinase</keyword>
<gene>
    <name evidence="8" type="ORF">PCOR1329_LOCUS31258</name>
</gene>
<dbReference type="PROSITE" id="PS00107">
    <property type="entry name" value="PROTEIN_KINASE_ATP"/>
    <property type="match status" value="1"/>
</dbReference>
<dbReference type="PROSITE" id="PS50011">
    <property type="entry name" value="PROTEIN_KINASE_DOM"/>
    <property type="match status" value="1"/>
</dbReference>
<keyword evidence="2 6" id="KW-0547">Nucleotide-binding</keyword>
<organism evidence="8 9">
    <name type="scientific">Prorocentrum cordatum</name>
    <dbReference type="NCBI Taxonomy" id="2364126"/>
    <lineage>
        <taxon>Eukaryota</taxon>
        <taxon>Sar</taxon>
        <taxon>Alveolata</taxon>
        <taxon>Dinophyceae</taxon>
        <taxon>Prorocentrales</taxon>
        <taxon>Prorocentraceae</taxon>
        <taxon>Prorocentrum</taxon>
    </lineage>
</organism>
<evidence type="ECO:0000256" key="3">
    <source>
        <dbReference type="ARBA" id="ARBA00022777"/>
    </source>
</evidence>
<dbReference type="PANTHER" id="PTHR11042:SF138">
    <property type="entry name" value="SERINE_THREONINE-PROTEIN KINASE IKS1-RELATED"/>
    <property type="match status" value="1"/>
</dbReference>
<dbReference type="Pfam" id="PF00069">
    <property type="entry name" value="Pkinase"/>
    <property type="match status" value="1"/>
</dbReference>
<keyword evidence="1" id="KW-0808">Transferase</keyword>
<protein>
    <recommendedName>
        <fullName evidence="7">Protein kinase domain-containing protein</fullName>
    </recommendedName>
</protein>
<keyword evidence="9" id="KW-1185">Reference proteome</keyword>
<evidence type="ECO:0000256" key="1">
    <source>
        <dbReference type="ARBA" id="ARBA00022679"/>
    </source>
</evidence>
<reference evidence="8" key="1">
    <citation type="submission" date="2023-10" db="EMBL/GenBank/DDBJ databases">
        <authorList>
            <person name="Chen Y."/>
            <person name="Shah S."/>
            <person name="Dougan E. K."/>
            <person name="Thang M."/>
            <person name="Chan C."/>
        </authorList>
    </citation>
    <scope>NUCLEOTIDE SEQUENCE [LARGE SCALE GENOMIC DNA]</scope>
</reference>
<evidence type="ECO:0000256" key="6">
    <source>
        <dbReference type="PROSITE-ProRule" id="PRU10141"/>
    </source>
</evidence>